<evidence type="ECO:0000313" key="1">
    <source>
        <dbReference type="EMBL" id="KAF5776020.1"/>
    </source>
</evidence>
<name>A0A9K3HD72_HELAN</name>
<evidence type="ECO:0000313" key="2">
    <source>
        <dbReference type="Proteomes" id="UP000215914"/>
    </source>
</evidence>
<reference evidence="1" key="1">
    <citation type="journal article" date="2017" name="Nature">
        <title>The sunflower genome provides insights into oil metabolism, flowering and Asterid evolution.</title>
        <authorList>
            <person name="Badouin H."/>
            <person name="Gouzy J."/>
            <person name="Grassa C.J."/>
            <person name="Murat F."/>
            <person name="Staton S.E."/>
            <person name="Cottret L."/>
            <person name="Lelandais-Briere C."/>
            <person name="Owens G.L."/>
            <person name="Carrere S."/>
            <person name="Mayjonade B."/>
            <person name="Legrand L."/>
            <person name="Gill N."/>
            <person name="Kane N.C."/>
            <person name="Bowers J.E."/>
            <person name="Hubner S."/>
            <person name="Bellec A."/>
            <person name="Berard A."/>
            <person name="Berges H."/>
            <person name="Blanchet N."/>
            <person name="Boniface M.C."/>
            <person name="Brunel D."/>
            <person name="Catrice O."/>
            <person name="Chaidir N."/>
            <person name="Claudel C."/>
            <person name="Donnadieu C."/>
            <person name="Faraut T."/>
            <person name="Fievet G."/>
            <person name="Helmstetter N."/>
            <person name="King M."/>
            <person name="Knapp S.J."/>
            <person name="Lai Z."/>
            <person name="Le Paslier M.C."/>
            <person name="Lippi Y."/>
            <person name="Lorenzon L."/>
            <person name="Mandel J.R."/>
            <person name="Marage G."/>
            <person name="Marchand G."/>
            <person name="Marquand E."/>
            <person name="Bret-Mestries E."/>
            <person name="Morien E."/>
            <person name="Nambeesan S."/>
            <person name="Nguyen T."/>
            <person name="Pegot-Espagnet P."/>
            <person name="Pouilly N."/>
            <person name="Raftis F."/>
            <person name="Sallet E."/>
            <person name="Schiex T."/>
            <person name="Thomas J."/>
            <person name="Vandecasteele C."/>
            <person name="Vares D."/>
            <person name="Vear F."/>
            <person name="Vautrin S."/>
            <person name="Crespi M."/>
            <person name="Mangin B."/>
            <person name="Burke J.M."/>
            <person name="Salse J."/>
            <person name="Munos S."/>
            <person name="Vincourt P."/>
            <person name="Rieseberg L.H."/>
            <person name="Langlade N.B."/>
        </authorList>
    </citation>
    <scope>NUCLEOTIDE SEQUENCE</scope>
    <source>
        <tissue evidence="1">Leaves</tissue>
    </source>
</reference>
<gene>
    <name evidence="1" type="ORF">HanXRQr2_Chr13g0618641</name>
</gene>
<reference evidence="1" key="2">
    <citation type="submission" date="2020-06" db="EMBL/GenBank/DDBJ databases">
        <title>Helianthus annuus Genome sequencing and assembly Release 2.</title>
        <authorList>
            <person name="Gouzy J."/>
            <person name="Langlade N."/>
            <person name="Munos S."/>
        </authorList>
    </citation>
    <scope>NUCLEOTIDE SEQUENCE</scope>
    <source>
        <tissue evidence="1">Leaves</tissue>
    </source>
</reference>
<comment type="caution">
    <text evidence="1">The sequence shown here is derived from an EMBL/GenBank/DDBJ whole genome shotgun (WGS) entry which is preliminary data.</text>
</comment>
<dbReference type="Proteomes" id="UP000215914">
    <property type="component" value="Unassembled WGS sequence"/>
</dbReference>
<dbReference type="AlphaFoldDB" id="A0A9K3HD72"/>
<sequence length="82" mass="9591">MVVAQVAVEIYILDSHVSSHGPTYRKMDHRPSLKTLFPHMIQLQALSSYHYEASARSEPRFQVFPFENHYPISALTYHYLLQ</sequence>
<keyword evidence="2" id="KW-1185">Reference proteome</keyword>
<proteinExistence type="predicted"/>
<accession>A0A9K3HD72</accession>
<protein>
    <submittedName>
        <fullName evidence="1">Uncharacterized protein</fullName>
    </submittedName>
</protein>
<dbReference type="Gramene" id="mRNA:HanXRQr2_Chr13g0618641">
    <property type="protein sequence ID" value="mRNA:HanXRQr2_Chr13g0618641"/>
    <property type="gene ID" value="HanXRQr2_Chr13g0618641"/>
</dbReference>
<organism evidence="1 2">
    <name type="scientific">Helianthus annuus</name>
    <name type="common">Common sunflower</name>
    <dbReference type="NCBI Taxonomy" id="4232"/>
    <lineage>
        <taxon>Eukaryota</taxon>
        <taxon>Viridiplantae</taxon>
        <taxon>Streptophyta</taxon>
        <taxon>Embryophyta</taxon>
        <taxon>Tracheophyta</taxon>
        <taxon>Spermatophyta</taxon>
        <taxon>Magnoliopsida</taxon>
        <taxon>eudicotyledons</taxon>
        <taxon>Gunneridae</taxon>
        <taxon>Pentapetalae</taxon>
        <taxon>asterids</taxon>
        <taxon>campanulids</taxon>
        <taxon>Asterales</taxon>
        <taxon>Asteraceae</taxon>
        <taxon>Asteroideae</taxon>
        <taxon>Heliantheae alliance</taxon>
        <taxon>Heliantheae</taxon>
        <taxon>Helianthus</taxon>
    </lineage>
</organism>
<dbReference type="EMBL" id="MNCJ02000328">
    <property type="protein sequence ID" value="KAF5776020.1"/>
    <property type="molecule type" value="Genomic_DNA"/>
</dbReference>